<dbReference type="EMBL" id="JNVD01000022">
    <property type="protein sequence ID" value="KOC20012.1"/>
    <property type="molecule type" value="Genomic_DNA"/>
</dbReference>
<dbReference type="Proteomes" id="UP000037442">
    <property type="component" value="Unassembled WGS sequence"/>
</dbReference>
<reference evidence="2" key="1">
    <citation type="submission" date="2014-06" db="EMBL/GenBank/DDBJ databases">
        <title>Draft genome sequence of C. testosteroni WDL7.</title>
        <authorList>
            <person name="Wu Y."/>
            <person name="Seshan H."/>
            <person name="Arumugam K."/>
        </authorList>
    </citation>
    <scope>NUCLEOTIDE SEQUENCE [LARGE SCALE GENOMIC DNA]</scope>
    <source>
        <strain evidence="2">WDL7</strain>
    </source>
</reference>
<dbReference type="AlphaFoldDB" id="A0A0L7MDQ6"/>
<name>A0A0L7MDQ6_COMTE</name>
<comment type="caution">
    <text evidence="1">The sequence shown here is derived from an EMBL/GenBank/DDBJ whole genome shotgun (WGS) entry which is preliminary data.</text>
</comment>
<organism evidence="1 2">
    <name type="scientific">Comamonas testosteroni</name>
    <name type="common">Pseudomonas testosteroni</name>
    <dbReference type="NCBI Taxonomy" id="285"/>
    <lineage>
        <taxon>Bacteria</taxon>
        <taxon>Pseudomonadati</taxon>
        <taxon>Pseudomonadota</taxon>
        <taxon>Betaproteobacteria</taxon>
        <taxon>Burkholderiales</taxon>
        <taxon>Comamonadaceae</taxon>
        <taxon>Comamonas</taxon>
    </lineage>
</organism>
<proteinExistence type="predicted"/>
<accession>A0A0L7MDQ6</accession>
<evidence type="ECO:0000313" key="2">
    <source>
        <dbReference type="Proteomes" id="UP000037442"/>
    </source>
</evidence>
<protein>
    <submittedName>
        <fullName evidence="1">Uncharacterized protein</fullName>
    </submittedName>
</protein>
<evidence type="ECO:0000313" key="1">
    <source>
        <dbReference type="EMBL" id="KOC20012.1"/>
    </source>
</evidence>
<sequence>MTQLLKVDFHNSKHYGNGSSHLLFKHMFQTQLQETACTCIAAISFKHALVEPIGFADEL</sequence>
<gene>
    <name evidence="1" type="ORF">GL58_10920</name>
</gene>
<dbReference type="PATRIC" id="fig|285.49.peg.2256"/>